<feature type="transmembrane region" description="Helical" evidence="7">
    <location>
        <begin position="399"/>
        <end position="423"/>
    </location>
</feature>
<dbReference type="AlphaFoldDB" id="A0A2G8LD90"/>
<evidence type="ECO:0000256" key="4">
    <source>
        <dbReference type="ARBA" id="ARBA00022989"/>
    </source>
</evidence>
<feature type="domain" description="GOST seven transmembrane" evidence="8">
    <location>
        <begin position="363"/>
        <end position="467"/>
    </location>
</feature>
<dbReference type="GO" id="GO:0005794">
    <property type="term" value="C:Golgi apparatus"/>
    <property type="evidence" value="ECO:0007669"/>
    <property type="project" value="TreeGrafter"/>
</dbReference>
<feature type="transmembrane region" description="Helical" evidence="7">
    <location>
        <begin position="338"/>
        <end position="356"/>
    </location>
</feature>
<dbReference type="GO" id="GO:0016020">
    <property type="term" value="C:membrane"/>
    <property type="evidence" value="ECO:0007669"/>
    <property type="project" value="UniProtKB-SubCell"/>
</dbReference>
<comment type="caution">
    <text evidence="9">The sequence shown here is derived from an EMBL/GenBank/DDBJ whole genome shotgun (WGS) entry which is preliminary data.</text>
</comment>
<sequence>MRSVICVESSCANSSDALGNLFNAHESMFAMENYIAVTSASSDPIERLHKKGLWEAYNTKTLMKIYLIKLMTFNLTHLWRQPDTPGGVQPDPADDKQTDPADDKQTDPADDKQTDPADDKQTDPADDKQTDTPDAEAKPDAETKPDAKTKDQHTDQVTNASESGSHLLIVELHVTEGSLEKLEVKIEMKGTHGYLSASQLPLLKFYGIMCGLYILLNFTWLFLLCYQYKDLLGIQIWIGAVIFLGLIEKAVFFAEYEHVNNVGTESQTGVMFPELVSCLKRTLARLLVVVVSIGYGITRPRLGNDLNYIMAAGFLYMILSSAEAIMRTHETYERSMAAILPLSVLDAVLVWWISFYKLSVTKLGISVVTSSTEQWQFKSMNLVDTTRTLRLRNNDTKLWLYRHFTNTLLLCVALSIIFFFWSIKTHRLNDCLTKWHELWLDDAFWHILFCVILVAVMVLFRPSVNNQRYAYSPLIDNEDEQDEESKEPMLSDAYEGMTMRNLKKDNPQNAVNKIADDLKWVEDNIPAAIADTALSMMDDSEEELVTNLERSKMD</sequence>
<dbReference type="OrthoDB" id="19932at2759"/>
<dbReference type="Pfam" id="PF06814">
    <property type="entry name" value="GOST_TM"/>
    <property type="match status" value="2"/>
</dbReference>
<feature type="transmembrane region" description="Helical" evidence="7">
    <location>
        <begin position="305"/>
        <end position="326"/>
    </location>
</feature>
<evidence type="ECO:0000259" key="8">
    <source>
        <dbReference type="Pfam" id="PF06814"/>
    </source>
</evidence>
<evidence type="ECO:0000256" key="1">
    <source>
        <dbReference type="ARBA" id="ARBA00004141"/>
    </source>
</evidence>
<keyword evidence="10" id="KW-1185">Reference proteome</keyword>
<protein>
    <recommendedName>
        <fullName evidence="8">GOST seven transmembrane domain-containing protein</fullName>
    </recommendedName>
</protein>
<keyword evidence="5 7" id="KW-0472">Membrane</keyword>
<feature type="transmembrane region" description="Helical" evidence="7">
    <location>
        <begin position="205"/>
        <end position="224"/>
    </location>
</feature>
<dbReference type="PANTHER" id="PTHR21229:SF1">
    <property type="entry name" value="GH17801P"/>
    <property type="match status" value="1"/>
</dbReference>
<organism evidence="9 10">
    <name type="scientific">Stichopus japonicus</name>
    <name type="common">Sea cucumber</name>
    <dbReference type="NCBI Taxonomy" id="307972"/>
    <lineage>
        <taxon>Eukaryota</taxon>
        <taxon>Metazoa</taxon>
        <taxon>Echinodermata</taxon>
        <taxon>Eleutherozoa</taxon>
        <taxon>Echinozoa</taxon>
        <taxon>Holothuroidea</taxon>
        <taxon>Aspidochirotacea</taxon>
        <taxon>Aspidochirotida</taxon>
        <taxon>Stichopodidae</taxon>
        <taxon>Apostichopus</taxon>
    </lineage>
</organism>
<accession>A0A2G8LD90</accession>
<keyword evidence="4 7" id="KW-1133">Transmembrane helix</keyword>
<evidence type="ECO:0000256" key="2">
    <source>
        <dbReference type="ARBA" id="ARBA00022692"/>
    </source>
</evidence>
<reference evidence="9 10" key="1">
    <citation type="journal article" date="2017" name="PLoS Biol.">
        <title>The sea cucumber genome provides insights into morphological evolution and visceral regeneration.</title>
        <authorList>
            <person name="Zhang X."/>
            <person name="Sun L."/>
            <person name="Yuan J."/>
            <person name="Sun Y."/>
            <person name="Gao Y."/>
            <person name="Zhang L."/>
            <person name="Li S."/>
            <person name="Dai H."/>
            <person name="Hamel J.F."/>
            <person name="Liu C."/>
            <person name="Yu Y."/>
            <person name="Liu S."/>
            <person name="Lin W."/>
            <person name="Guo K."/>
            <person name="Jin S."/>
            <person name="Xu P."/>
            <person name="Storey K.B."/>
            <person name="Huan P."/>
            <person name="Zhang T."/>
            <person name="Zhou Y."/>
            <person name="Zhang J."/>
            <person name="Lin C."/>
            <person name="Li X."/>
            <person name="Xing L."/>
            <person name="Huo D."/>
            <person name="Sun M."/>
            <person name="Wang L."/>
            <person name="Mercier A."/>
            <person name="Li F."/>
            <person name="Yang H."/>
            <person name="Xiang J."/>
        </authorList>
    </citation>
    <scope>NUCLEOTIDE SEQUENCE [LARGE SCALE GENOMIC DNA]</scope>
    <source>
        <strain evidence="9">Shaxun</strain>
        <tissue evidence="9">Muscle</tissue>
    </source>
</reference>
<proteinExistence type="predicted"/>
<feature type="region of interest" description="Disordered" evidence="6">
    <location>
        <begin position="82"/>
        <end position="160"/>
    </location>
</feature>
<evidence type="ECO:0000313" key="10">
    <source>
        <dbReference type="Proteomes" id="UP000230750"/>
    </source>
</evidence>
<dbReference type="Proteomes" id="UP000230750">
    <property type="component" value="Unassembled WGS sequence"/>
</dbReference>
<comment type="subcellular location">
    <subcellularLocation>
        <location evidence="1">Membrane</location>
        <topology evidence="1">Multi-pass membrane protein</topology>
    </subcellularLocation>
</comment>
<feature type="transmembrane region" description="Helical" evidence="7">
    <location>
        <begin position="236"/>
        <end position="254"/>
    </location>
</feature>
<dbReference type="GO" id="GO:0005829">
    <property type="term" value="C:cytosol"/>
    <property type="evidence" value="ECO:0007669"/>
    <property type="project" value="GOC"/>
</dbReference>
<evidence type="ECO:0000313" key="9">
    <source>
        <dbReference type="EMBL" id="PIK58256.1"/>
    </source>
</evidence>
<name>A0A2G8LD90_STIJA</name>
<feature type="transmembrane region" description="Helical" evidence="7">
    <location>
        <begin position="282"/>
        <end position="298"/>
    </location>
</feature>
<evidence type="ECO:0000256" key="3">
    <source>
        <dbReference type="ARBA" id="ARBA00022729"/>
    </source>
</evidence>
<keyword evidence="2 7" id="KW-0812">Transmembrane</keyword>
<dbReference type="InterPro" id="IPR053937">
    <property type="entry name" value="GOST_TM"/>
</dbReference>
<feature type="compositionally biased region" description="Basic and acidic residues" evidence="6">
    <location>
        <begin position="93"/>
        <end position="154"/>
    </location>
</feature>
<evidence type="ECO:0000256" key="6">
    <source>
        <dbReference type="SAM" id="MobiDB-lite"/>
    </source>
</evidence>
<feature type="transmembrane region" description="Helical" evidence="7">
    <location>
        <begin position="443"/>
        <end position="460"/>
    </location>
</feature>
<dbReference type="STRING" id="307972.A0A2G8LD90"/>
<gene>
    <name evidence="9" type="ORF">BSL78_04843</name>
</gene>
<evidence type="ECO:0000256" key="5">
    <source>
        <dbReference type="ARBA" id="ARBA00023136"/>
    </source>
</evidence>
<feature type="domain" description="GOST seven transmembrane" evidence="8">
    <location>
        <begin position="201"/>
        <end position="353"/>
    </location>
</feature>
<dbReference type="EMBL" id="MRZV01000118">
    <property type="protein sequence ID" value="PIK58256.1"/>
    <property type="molecule type" value="Genomic_DNA"/>
</dbReference>
<keyword evidence="3" id="KW-0732">Signal</keyword>
<evidence type="ECO:0000256" key="7">
    <source>
        <dbReference type="SAM" id="Phobius"/>
    </source>
</evidence>
<dbReference type="GO" id="GO:0042147">
    <property type="term" value="P:retrograde transport, endosome to Golgi"/>
    <property type="evidence" value="ECO:0007669"/>
    <property type="project" value="TreeGrafter"/>
</dbReference>
<dbReference type="PANTHER" id="PTHR21229">
    <property type="entry name" value="LUNG SEVEN TRANSMEMBRANE RECEPTOR"/>
    <property type="match status" value="1"/>
</dbReference>
<dbReference type="InterPro" id="IPR009637">
    <property type="entry name" value="GPR107/GPR108-like"/>
</dbReference>